<feature type="region of interest" description="Disordered" evidence="1">
    <location>
        <begin position="146"/>
        <end position="170"/>
    </location>
</feature>
<evidence type="ECO:0000313" key="3">
    <source>
        <dbReference type="Proteomes" id="UP000269945"/>
    </source>
</evidence>
<feature type="compositionally biased region" description="Gly residues" evidence="1">
    <location>
        <begin position="114"/>
        <end position="127"/>
    </location>
</feature>
<dbReference type="EMBL" id="CYRY02042882">
    <property type="protein sequence ID" value="VCX36874.1"/>
    <property type="molecule type" value="Genomic_DNA"/>
</dbReference>
<sequence length="170" mass="18512">RARPLPGHHAGRTGLASAKFVDLGCVARGPQEPRLLSAEACDTGSQSLLSHKEVPRWASEKNQEPDQLLFRQRTFVRREQLMNLECLDQVCAGSGRPFWEEEREQSPWYPRLGAEGGGESGDQGGWTGERATGQCSVLARGGRVTRRHSWEAGRRQGQALAAPGGAGARP</sequence>
<proteinExistence type="predicted"/>
<protein>
    <submittedName>
        <fullName evidence="2">Uncharacterized protein</fullName>
    </submittedName>
</protein>
<feature type="region of interest" description="Disordered" evidence="1">
    <location>
        <begin position="102"/>
        <end position="134"/>
    </location>
</feature>
<dbReference type="Proteomes" id="UP000269945">
    <property type="component" value="Unassembled WGS sequence"/>
</dbReference>
<organism evidence="2 3">
    <name type="scientific">Gulo gulo</name>
    <name type="common">Wolverine</name>
    <name type="synonym">Gluton</name>
    <dbReference type="NCBI Taxonomy" id="48420"/>
    <lineage>
        <taxon>Eukaryota</taxon>
        <taxon>Metazoa</taxon>
        <taxon>Chordata</taxon>
        <taxon>Craniata</taxon>
        <taxon>Vertebrata</taxon>
        <taxon>Euteleostomi</taxon>
        <taxon>Mammalia</taxon>
        <taxon>Eutheria</taxon>
        <taxon>Laurasiatheria</taxon>
        <taxon>Carnivora</taxon>
        <taxon>Caniformia</taxon>
        <taxon>Musteloidea</taxon>
        <taxon>Mustelidae</taxon>
        <taxon>Guloninae</taxon>
        <taxon>Gulo</taxon>
    </lineage>
</organism>
<keyword evidence="3" id="KW-1185">Reference proteome</keyword>
<name>A0A9X9M589_GULGU</name>
<feature type="non-terminal residue" evidence="2">
    <location>
        <position position="1"/>
    </location>
</feature>
<evidence type="ECO:0000313" key="2">
    <source>
        <dbReference type="EMBL" id="VCX36874.1"/>
    </source>
</evidence>
<accession>A0A9X9M589</accession>
<comment type="caution">
    <text evidence="2">The sequence shown here is derived from an EMBL/GenBank/DDBJ whole genome shotgun (WGS) entry which is preliminary data.</text>
</comment>
<evidence type="ECO:0000256" key="1">
    <source>
        <dbReference type="SAM" id="MobiDB-lite"/>
    </source>
</evidence>
<gene>
    <name evidence="2" type="ORF">BN2614_LOCUS1</name>
</gene>
<reference evidence="2 3" key="1">
    <citation type="submission" date="2018-10" db="EMBL/GenBank/DDBJ databases">
        <authorList>
            <person name="Ekblom R."/>
            <person name="Jareborg N."/>
        </authorList>
    </citation>
    <scope>NUCLEOTIDE SEQUENCE [LARGE SCALE GENOMIC DNA]</scope>
    <source>
        <tissue evidence="2">Muscle</tissue>
    </source>
</reference>
<dbReference type="AlphaFoldDB" id="A0A9X9M589"/>